<dbReference type="Gene3D" id="1.20.1250.20">
    <property type="entry name" value="MFS general substrate transporter like domains"/>
    <property type="match status" value="2"/>
</dbReference>
<feature type="transmembrane region" description="Helical" evidence="1">
    <location>
        <begin position="399"/>
        <end position="424"/>
    </location>
</feature>
<sequence length="522" mass="58773">MELKRQQKKSLIVLIVFWILVGVTSSMIYDLEWFVQKVVLFNGWLKADLTKESVNISGIESFSFKKIGINSIDQFYKILTSNQNQTDHTFKIVNQYYNNNIDSAFKIEGILFAAAGLAASFISGPLLVFAITKKKKYKIFILPLLLAFSLVMFVVMPVISTLSLLIFIFTPLFALLYSYRTALDPWATSIARRTNVKIAFVRNFYAVGASLGSFGLTQMLFRLNSYKSTISWSTAYPYYLVGVFILILAIFLAIFMPDNAFQELHVNQDQVSEKKFKEVNQTIEKNKQFTLKDIVKNKNFIVGIVVFLILIGGVQAFNSIWINTVENLTSSQKQVNAPDQLGYQKMFSLGPQLLLTFLILKIISKISLKKFLILAAFLASISFLSIGIVAYVVKPDQVIINSLIGGIGGGITGTLSVALGYEFISRVTTPNTRPATFVVFNSITYGFGGIIFVLINSFLSRVAFFGIDGTQGLWVWIICSISMLVAMLILIFMFKEPEFITREIDDHTFNEKHQKTKKGKIK</sequence>
<dbReference type="SUPFAM" id="SSF103473">
    <property type="entry name" value="MFS general substrate transporter"/>
    <property type="match status" value="1"/>
</dbReference>
<dbReference type="EMBL" id="CP003021">
    <property type="protein sequence ID" value="AEM68433.1"/>
    <property type="molecule type" value="Genomic_DNA"/>
</dbReference>
<feature type="transmembrane region" description="Helical" evidence="1">
    <location>
        <begin position="110"/>
        <end position="132"/>
    </location>
</feature>
<feature type="transmembrane region" description="Helical" evidence="1">
    <location>
        <begin position="200"/>
        <end position="221"/>
    </location>
</feature>
<evidence type="ECO:0000313" key="2">
    <source>
        <dbReference type="EMBL" id="AEM68433.1"/>
    </source>
</evidence>
<feature type="transmembrane region" description="Helical" evidence="1">
    <location>
        <begin position="139"/>
        <end position="156"/>
    </location>
</feature>
<feature type="transmembrane region" description="Helical" evidence="1">
    <location>
        <begin position="300"/>
        <end position="322"/>
    </location>
</feature>
<protein>
    <submittedName>
        <fullName evidence="2">Uncharacterized protein</fullName>
    </submittedName>
</protein>
<dbReference type="RefSeq" id="WP_014034789.1">
    <property type="nucleotide sequence ID" value="NC_015946.1"/>
</dbReference>
<feature type="transmembrane region" description="Helical" evidence="1">
    <location>
        <begin position="342"/>
        <end position="360"/>
    </location>
</feature>
<evidence type="ECO:0000256" key="1">
    <source>
        <dbReference type="SAM" id="Phobius"/>
    </source>
</evidence>
<feature type="transmembrane region" description="Helical" evidence="1">
    <location>
        <begin position="236"/>
        <end position="255"/>
    </location>
</feature>
<evidence type="ECO:0000313" key="3">
    <source>
        <dbReference type="Proteomes" id="UP000008907"/>
    </source>
</evidence>
<feature type="transmembrane region" description="Helical" evidence="1">
    <location>
        <begin position="372"/>
        <end position="393"/>
    </location>
</feature>
<organism evidence="2 3">
    <name type="scientific">Mycoplasma putrefaciens (strain ATCC 15718 / NCTC 10155 / C30 KS-1 / KS-1)</name>
    <dbReference type="NCBI Taxonomy" id="743965"/>
    <lineage>
        <taxon>Bacteria</taxon>
        <taxon>Bacillati</taxon>
        <taxon>Mycoplasmatota</taxon>
        <taxon>Mollicutes</taxon>
        <taxon>Mycoplasmataceae</taxon>
        <taxon>Mycoplasma</taxon>
    </lineage>
</organism>
<proteinExistence type="predicted"/>
<gene>
    <name evidence="2" type="ordered locus">MPUT_0025</name>
</gene>
<feature type="transmembrane region" description="Helical" evidence="1">
    <location>
        <begin position="162"/>
        <end position="179"/>
    </location>
</feature>
<reference evidence="2 3" key="1">
    <citation type="journal article" date="2011" name="J. Bacteriol.">
        <title>Genome Sequence of Mycoplasma putrefaciens Type Strain KS1.</title>
        <authorList>
            <person name="Calcutt M.J."/>
            <person name="Foecking M.F."/>
        </authorList>
    </citation>
    <scope>NUCLEOTIDE SEQUENCE [LARGE SCALE GENOMIC DNA]</scope>
    <source>
        <strain evidence="3">ATCC 15718 / NCTC 10155 / C30 KS-1 / KS-1</strain>
    </source>
</reference>
<keyword evidence="1" id="KW-1133">Transmembrane helix</keyword>
<dbReference type="Proteomes" id="UP000008907">
    <property type="component" value="Chromosome"/>
</dbReference>
<feature type="transmembrane region" description="Helical" evidence="1">
    <location>
        <begin position="12"/>
        <end position="29"/>
    </location>
</feature>
<name>A0A7U3ZRZ6_MYCPK</name>
<feature type="transmembrane region" description="Helical" evidence="1">
    <location>
        <begin position="445"/>
        <end position="467"/>
    </location>
</feature>
<dbReference type="InterPro" id="IPR036259">
    <property type="entry name" value="MFS_trans_sf"/>
</dbReference>
<dbReference type="KEGG" id="mpf:MPUT_0025"/>
<feature type="transmembrane region" description="Helical" evidence="1">
    <location>
        <begin position="473"/>
        <end position="494"/>
    </location>
</feature>
<keyword evidence="1" id="KW-0812">Transmembrane</keyword>
<keyword evidence="1" id="KW-0472">Membrane</keyword>
<dbReference type="AlphaFoldDB" id="A0A7U3ZRZ6"/>
<accession>A0A7U3ZRZ6</accession>